<keyword evidence="3" id="KW-1185">Reference proteome</keyword>
<evidence type="ECO:0000313" key="3">
    <source>
        <dbReference type="Proteomes" id="UP001281410"/>
    </source>
</evidence>
<evidence type="ECO:0000313" key="2">
    <source>
        <dbReference type="EMBL" id="KAK3205252.1"/>
    </source>
</evidence>
<dbReference type="AlphaFoldDB" id="A0AAE0A7G5"/>
<gene>
    <name evidence="2" type="ORF">Dsin_019298</name>
</gene>
<dbReference type="EMBL" id="JANJYJ010000006">
    <property type="protein sequence ID" value="KAK3205252.1"/>
    <property type="molecule type" value="Genomic_DNA"/>
</dbReference>
<name>A0AAE0A7G5_9ROSI</name>
<comment type="caution">
    <text evidence="2">The sequence shown here is derived from an EMBL/GenBank/DDBJ whole genome shotgun (WGS) entry which is preliminary data.</text>
</comment>
<reference evidence="2" key="1">
    <citation type="journal article" date="2023" name="Plant J.">
        <title>Genome sequences and population genomics provide insights into the demographic history, inbreeding, and mutation load of two 'living fossil' tree species of Dipteronia.</title>
        <authorList>
            <person name="Feng Y."/>
            <person name="Comes H.P."/>
            <person name="Chen J."/>
            <person name="Zhu S."/>
            <person name="Lu R."/>
            <person name="Zhang X."/>
            <person name="Li P."/>
            <person name="Qiu J."/>
            <person name="Olsen K.M."/>
            <person name="Qiu Y."/>
        </authorList>
    </citation>
    <scope>NUCLEOTIDE SEQUENCE</scope>
    <source>
        <strain evidence="2">NBL</strain>
    </source>
</reference>
<dbReference type="Pfam" id="PF13966">
    <property type="entry name" value="zf-RVT"/>
    <property type="match status" value="1"/>
</dbReference>
<dbReference type="Proteomes" id="UP001281410">
    <property type="component" value="Unassembled WGS sequence"/>
</dbReference>
<evidence type="ECO:0000259" key="1">
    <source>
        <dbReference type="Pfam" id="PF13966"/>
    </source>
</evidence>
<feature type="domain" description="Reverse transcriptase zinc-binding" evidence="1">
    <location>
        <begin position="23"/>
        <end position="93"/>
    </location>
</feature>
<dbReference type="InterPro" id="IPR026960">
    <property type="entry name" value="RVT-Znf"/>
</dbReference>
<proteinExistence type="predicted"/>
<accession>A0AAE0A7G5</accession>
<organism evidence="2 3">
    <name type="scientific">Dipteronia sinensis</name>
    <dbReference type="NCBI Taxonomy" id="43782"/>
    <lineage>
        <taxon>Eukaryota</taxon>
        <taxon>Viridiplantae</taxon>
        <taxon>Streptophyta</taxon>
        <taxon>Embryophyta</taxon>
        <taxon>Tracheophyta</taxon>
        <taxon>Spermatophyta</taxon>
        <taxon>Magnoliopsida</taxon>
        <taxon>eudicotyledons</taxon>
        <taxon>Gunneridae</taxon>
        <taxon>Pentapetalae</taxon>
        <taxon>rosids</taxon>
        <taxon>malvids</taxon>
        <taxon>Sapindales</taxon>
        <taxon>Sapindaceae</taxon>
        <taxon>Hippocastanoideae</taxon>
        <taxon>Acereae</taxon>
        <taxon>Dipteronia</taxon>
    </lineage>
</organism>
<sequence length="206" mass="22919">MDSLPKLVQVGHLQPRFVSNPSMMCKWWNSLWKLNIPPKVRIFIWRACLNTIPSLENLWKRKITDVPRCNRCDSLAESASHAIFGCKEARKIWSWGGNQGLQRESVCYSFKLVSGSFSTEVGQFIALRDGLMLATFYNFPVSIAEISSSKVASSFSYSNLSLGDVNFIINVIKALFSEVAICKCQATPKSGNSLAYNLASSAFSSV</sequence>
<protein>
    <recommendedName>
        <fullName evidence="1">Reverse transcriptase zinc-binding domain-containing protein</fullName>
    </recommendedName>
</protein>